<dbReference type="AlphaFoldDB" id="A0A0E3PKJ6"/>
<dbReference type="STRING" id="1434118.MSSAC_0677"/>
<protein>
    <recommendedName>
        <fullName evidence="3">Dienelactone hydrolase domain-containing protein</fullName>
    </recommendedName>
</protein>
<evidence type="ECO:0000313" key="2">
    <source>
        <dbReference type="Proteomes" id="UP000033123"/>
    </source>
</evidence>
<accession>A0A0E3PKJ6</accession>
<reference evidence="1 2" key="1">
    <citation type="submission" date="2014-07" db="EMBL/GenBank/DDBJ databases">
        <title>Methanogenic archaea and the global carbon cycle.</title>
        <authorList>
            <person name="Henriksen J.R."/>
            <person name="Luke J."/>
            <person name="Reinhart S."/>
            <person name="Benedict M.N."/>
            <person name="Youngblut N.D."/>
            <person name="Metcalf M.E."/>
            <person name="Whitaker R.J."/>
            <person name="Metcalf W.W."/>
        </authorList>
    </citation>
    <scope>NUCLEOTIDE SEQUENCE [LARGE SCALE GENOMIC DNA]</scope>
    <source>
        <strain evidence="1 2">C2J</strain>
    </source>
</reference>
<sequence length="226" mass="24222">MEGKKRSELGVELLETSILGIKKETGDGFKTVMIETGRGRVECRYYAAEGASKAVIMVGGKGVGFDTPADGLYPRLCVDLLDCGISSLRVRFRYPADLAEATMDVLVGIEFLKGEGISGFGLIGHSFGGAVVIQAAHNESAVKTIVILSTQSLGISPISNLAEGVSALLIHGDKDETLLSGSSVYAYFLAHEPKKLTIYEGVGHDLAEVSDEVYKEVKSWIEDYLK</sequence>
<name>A0A0E3PKJ6_9EURY</name>
<dbReference type="RefSeq" id="WP_052727167.1">
    <property type="nucleotide sequence ID" value="NZ_CP009508.1"/>
</dbReference>
<dbReference type="SUPFAM" id="SSF53474">
    <property type="entry name" value="alpha/beta-Hydrolases"/>
    <property type="match status" value="1"/>
</dbReference>
<evidence type="ECO:0000313" key="1">
    <source>
        <dbReference type="EMBL" id="AKB35267.1"/>
    </source>
</evidence>
<dbReference type="KEGG" id="msj:MSSAC_0677"/>
<proteinExistence type="predicted"/>
<dbReference type="Gene3D" id="3.40.50.1820">
    <property type="entry name" value="alpha/beta hydrolase"/>
    <property type="match status" value="1"/>
</dbReference>
<organism evidence="1 2">
    <name type="scientific">Methanosarcina siciliae C2J</name>
    <dbReference type="NCBI Taxonomy" id="1434118"/>
    <lineage>
        <taxon>Archaea</taxon>
        <taxon>Methanobacteriati</taxon>
        <taxon>Methanobacteriota</taxon>
        <taxon>Stenosarchaea group</taxon>
        <taxon>Methanomicrobia</taxon>
        <taxon>Methanosarcinales</taxon>
        <taxon>Methanosarcinaceae</taxon>
        <taxon>Methanosarcina</taxon>
    </lineage>
</organism>
<dbReference type="EMBL" id="CP009508">
    <property type="protein sequence ID" value="AKB35267.1"/>
    <property type="molecule type" value="Genomic_DNA"/>
</dbReference>
<dbReference type="PATRIC" id="fig|1434118.4.peg.862"/>
<dbReference type="InterPro" id="IPR029058">
    <property type="entry name" value="AB_hydrolase_fold"/>
</dbReference>
<dbReference type="Proteomes" id="UP000033123">
    <property type="component" value="Chromosome"/>
</dbReference>
<gene>
    <name evidence="1" type="ORF">MSSAC_0677</name>
</gene>
<dbReference type="HOGENOM" id="CLU_105366_0_0_2"/>
<dbReference type="GeneID" id="24870232"/>
<evidence type="ECO:0008006" key="3">
    <source>
        <dbReference type="Google" id="ProtNLM"/>
    </source>
</evidence>